<gene>
    <name evidence="5" type="ORF">HALTITAN_0860</name>
</gene>
<dbReference type="PROSITE" id="PS00409">
    <property type="entry name" value="PROKAR_NTER_METHYL"/>
    <property type="match status" value="1"/>
</dbReference>
<protein>
    <submittedName>
        <fullName evidence="5">Fimbrial protein pilin</fullName>
    </submittedName>
</protein>
<keyword evidence="4" id="KW-0472">Membrane</keyword>
<dbReference type="InterPro" id="IPR001082">
    <property type="entry name" value="Pilin"/>
</dbReference>
<dbReference type="SUPFAM" id="SSF54523">
    <property type="entry name" value="Pili subunits"/>
    <property type="match status" value="1"/>
</dbReference>
<accession>L9UBE5</accession>
<feature type="transmembrane region" description="Helical" evidence="4">
    <location>
        <begin position="12"/>
        <end position="37"/>
    </location>
</feature>
<evidence type="ECO:0000256" key="1">
    <source>
        <dbReference type="ARBA" id="ARBA00005233"/>
    </source>
</evidence>
<keyword evidence="4" id="KW-0812">Transmembrane</keyword>
<keyword evidence="2" id="KW-0488">Methylation</keyword>
<dbReference type="AlphaFoldDB" id="L9UBE5"/>
<name>L9UBE5_9GAMM</name>
<dbReference type="GO" id="GO:0007155">
    <property type="term" value="P:cell adhesion"/>
    <property type="evidence" value="ECO:0007669"/>
    <property type="project" value="InterPro"/>
</dbReference>
<keyword evidence="3" id="KW-0281">Fimbrium</keyword>
<comment type="similarity">
    <text evidence="1 3">Belongs to the N-Me-Phe pilin family.</text>
</comment>
<dbReference type="EMBL" id="AOPO01000002">
    <property type="protein sequence ID" value="ELY22285.1"/>
    <property type="molecule type" value="Genomic_DNA"/>
</dbReference>
<dbReference type="PANTHER" id="PTHR30093">
    <property type="entry name" value="GENERAL SECRETION PATHWAY PROTEIN G"/>
    <property type="match status" value="1"/>
</dbReference>
<evidence type="ECO:0000256" key="4">
    <source>
        <dbReference type="SAM" id="Phobius"/>
    </source>
</evidence>
<dbReference type="InterPro" id="IPR045584">
    <property type="entry name" value="Pilin-like"/>
</dbReference>
<dbReference type="Gene3D" id="3.30.700.10">
    <property type="entry name" value="Glycoprotein, Type 4 Pilin"/>
    <property type="match status" value="1"/>
</dbReference>
<evidence type="ECO:0000313" key="5">
    <source>
        <dbReference type="EMBL" id="ELY22285.1"/>
    </source>
</evidence>
<dbReference type="PANTHER" id="PTHR30093:SF34">
    <property type="entry name" value="PREPILIN PEPTIDASE-DEPENDENT PROTEIN D"/>
    <property type="match status" value="1"/>
</dbReference>
<dbReference type="InterPro" id="IPR012902">
    <property type="entry name" value="N_methyl_site"/>
</dbReference>
<dbReference type="Pfam" id="PF00114">
    <property type="entry name" value="Pilin"/>
    <property type="match status" value="1"/>
</dbReference>
<dbReference type="Pfam" id="PF07963">
    <property type="entry name" value="N_methyl"/>
    <property type="match status" value="1"/>
</dbReference>
<proteinExistence type="inferred from homology"/>
<evidence type="ECO:0000313" key="6">
    <source>
        <dbReference type="Proteomes" id="UP000011651"/>
    </source>
</evidence>
<evidence type="ECO:0000256" key="2">
    <source>
        <dbReference type="ARBA" id="ARBA00022481"/>
    </source>
</evidence>
<dbReference type="NCBIfam" id="TIGR02532">
    <property type="entry name" value="IV_pilin_GFxxxE"/>
    <property type="match status" value="1"/>
</dbReference>
<evidence type="ECO:0000256" key="3">
    <source>
        <dbReference type="RuleBase" id="RU000389"/>
    </source>
</evidence>
<comment type="caution">
    <text evidence="5">The sequence shown here is derived from an EMBL/GenBank/DDBJ whole genome shotgun (WGS) entry which is preliminary data.</text>
</comment>
<reference evidence="5 6" key="1">
    <citation type="journal article" date="2013" name="Genome Announc.">
        <title>Draft Genome of the Marine Gammaproteobacterium Halomonas titanicae.</title>
        <authorList>
            <person name="Sanchez-Porro C."/>
            <person name="de la Haba R.R."/>
            <person name="Cruz-Hernandez N."/>
            <person name="Gonzalez J.M."/>
            <person name="Reyes-Guirao C."/>
            <person name="Navarro-Sampedro L."/>
            <person name="Carballo M."/>
            <person name="Ventosa A."/>
        </authorList>
    </citation>
    <scope>NUCLEOTIDE SEQUENCE [LARGE SCALE GENOMIC DNA]</scope>
    <source>
        <strain evidence="5 6">BH1</strain>
    </source>
</reference>
<keyword evidence="4" id="KW-1133">Transmembrane helix</keyword>
<sequence length="171" mass="17858">MQNAAQQISRNTIQGGFTLIELMIVVAIIGVLASIAVPQYQNYVGRAQAAEAFTATAGLRTDIGLYFSENGNFVGYKTINSTPSYISKTANQIGGQYISGVTLNGQASGGFTVAFDNGVHSGSSMVIQPLISNETMNDAVATASTSGGQITGWRCSSTTIDDTFLPSACRP</sequence>
<dbReference type="Proteomes" id="UP000011651">
    <property type="component" value="Unassembled WGS sequence"/>
</dbReference>
<dbReference type="RefSeq" id="WP_009286594.1">
    <property type="nucleotide sequence ID" value="NZ_AOPO01000002.1"/>
</dbReference>
<dbReference type="GO" id="GO:0009289">
    <property type="term" value="C:pilus"/>
    <property type="evidence" value="ECO:0007669"/>
    <property type="project" value="InterPro"/>
</dbReference>
<organism evidence="5 6">
    <name type="scientific">Vreelandella titanicae BH1</name>
    <dbReference type="NCBI Taxonomy" id="1204738"/>
    <lineage>
        <taxon>Bacteria</taxon>
        <taxon>Pseudomonadati</taxon>
        <taxon>Pseudomonadota</taxon>
        <taxon>Gammaproteobacteria</taxon>
        <taxon>Oceanospirillales</taxon>
        <taxon>Halomonadaceae</taxon>
        <taxon>Vreelandella</taxon>
    </lineage>
</organism>